<feature type="transmembrane region" description="Helical" evidence="1">
    <location>
        <begin position="12"/>
        <end position="32"/>
    </location>
</feature>
<dbReference type="STRING" id="1798183.GA0061080_101913"/>
<dbReference type="PANTHER" id="PTHR30094">
    <property type="entry name" value="BIFUNCTIONAL GLUTATHIONYLSPERMIDINE SYNTHETASE/AMIDASE-RELATED"/>
    <property type="match status" value="1"/>
</dbReference>
<evidence type="ECO:0000313" key="4">
    <source>
        <dbReference type="Proteomes" id="UP000199698"/>
    </source>
</evidence>
<dbReference type="Proteomes" id="UP000199698">
    <property type="component" value="Unassembled WGS sequence"/>
</dbReference>
<protein>
    <submittedName>
        <fullName evidence="3">CHAP domain-containing protein</fullName>
    </submittedName>
</protein>
<dbReference type="Pfam" id="PF05257">
    <property type="entry name" value="CHAP"/>
    <property type="match status" value="1"/>
</dbReference>
<evidence type="ECO:0000313" key="3">
    <source>
        <dbReference type="EMBL" id="SCC04524.1"/>
    </source>
</evidence>
<reference evidence="4" key="1">
    <citation type="submission" date="2016-08" db="EMBL/GenBank/DDBJ databases">
        <authorList>
            <person name="Varghese N."/>
            <person name="Submissions Spin"/>
        </authorList>
    </citation>
    <scope>NUCLEOTIDE SEQUENCE [LARGE SCALE GENOMIC DNA]</scope>
    <source>
        <strain evidence="4">R-53144</strain>
    </source>
</reference>
<proteinExistence type="predicted"/>
<dbReference type="EMBL" id="FMBA01000019">
    <property type="protein sequence ID" value="SCC04524.1"/>
    <property type="molecule type" value="Genomic_DNA"/>
</dbReference>
<dbReference type="RefSeq" id="WP_167349194.1">
    <property type="nucleotide sequence ID" value="NZ_FMBA01000019.1"/>
</dbReference>
<dbReference type="PANTHER" id="PTHR30094:SF0">
    <property type="entry name" value="BIFUNCTIONAL GLUTATHIONYLSPERMIDINE SYNTHETASE_AMIDASE-RELATED"/>
    <property type="match status" value="1"/>
</dbReference>
<dbReference type="InterPro" id="IPR007921">
    <property type="entry name" value="CHAP_dom"/>
</dbReference>
<evidence type="ECO:0000256" key="1">
    <source>
        <dbReference type="SAM" id="Phobius"/>
    </source>
</evidence>
<keyword evidence="1" id="KW-1133">Transmembrane helix</keyword>
<feature type="domain" description="Peptidase C51" evidence="2">
    <location>
        <begin position="57"/>
        <end position="200"/>
    </location>
</feature>
<dbReference type="Gene3D" id="3.90.1720.10">
    <property type="entry name" value="endopeptidase domain like (from Nostoc punctiforme)"/>
    <property type="match status" value="1"/>
</dbReference>
<accession>A0A1C4BCM4</accession>
<keyword evidence="1" id="KW-0812">Transmembrane</keyword>
<dbReference type="PROSITE" id="PS50911">
    <property type="entry name" value="CHAP"/>
    <property type="match status" value="1"/>
</dbReference>
<gene>
    <name evidence="3" type="ORF">GA0061080_101913</name>
</gene>
<organism evidence="3 4">
    <name type="scientific">Gilliamella intestini</name>
    <dbReference type="NCBI Taxonomy" id="1798183"/>
    <lineage>
        <taxon>Bacteria</taxon>
        <taxon>Pseudomonadati</taxon>
        <taxon>Pseudomonadota</taxon>
        <taxon>Gammaproteobacteria</taxon>
        <taxon>Orbales</taxon>
        <taxon>Orbaceae</taxon>
        <taxon>Gilliamella</taxon>
    </lineage>
</organism>
<dbReference type="SUPFAM" id="SSF54001">
    <property type="entry name" value="Cysteine proteinases"/>
    <property type="match status" value="1"/>
</dbReference>
<dbReference type="InterPro" id="IPR038765">
    <property type="entry name" value="Papain-like_cys_pep_sf"/>
</dbReference>
<name>A0A1C4BCM4_9GAMM</name>
<evidence type="ECO:0000259" key="2">
    <source>
        <dbReference type="PROSITE" id="PS50911"/>
    </source>
</evidence>
<keyword evidence="1" id="KW-0472">Membrane</keyword>
<sequence>MKNIILFKYKKTLFFFFIILSVFSGYAFYQYVYLDMQVDKDKIGTVVDQFNGVDVYYNGSTGNVSGRNLTKDGYNLGQKYQCVEFIKRYYYQRFNHKMPDSYGHAKSYFDESIPDGQLNPKRNLLQFHNGSPTKPQVDDIIVFGFSKYGHVAIISKVTDDEIEIVQQNPGPKASSRATYPLIFKDGIWKIDNFRVLGYLRKNK</sequence>
<dbReference type="GO" id="GO:0016874">
    <property type="term" value="F:ligase activity"/>
    <property type="evidence" value="ECO:0007669"/>
    <property type="project" value="TreeGrafter"/>
</dbReference>
<dbReference type="InterPro" id="IPR051705">
    <property type="entry name" value="Gsp_Synthetase/Amidase"/>
</dbReference>
<keyword evidence="4" id="KW-1185">Reference proteome</keyword>
<dbReference type="AlphaFoldDB" id="A0A1C4BCM4"/>